<dbReference type="EC" id="6.1.1.23" evidence="7"/>
<dbReference type="InterPro" id="IPR006195">
    <property type="entry name" value="aa-tRNA-synth_II"/>
</dbReference>
<dbReference type="Pfam" id="PF02938">
    <property type="entry name" value="GAD"/>
    <property type="match status" value="1"/>
</dbReference>
<evidence type="ECO:0000256" key="1">
    <source>
        <dbReference type="ARBA" id="ARBA00006303"/>
    </source>
</evidence>
<dbReference type="InterPro" id="IPR012340">
    <property type="entry name" value="NA-bd_OB-fold"/>
</dbReference>
<feature type="site" description="Important for tRNA non-discrimination" evidence="7">
    <location>
        <position position="31"/>
    </location>
</feature>
<feature type="binding site" evidence="7">
    <location>
        <position position="229"/>
    </location>
    <ligand>
        <name>ATP</name>
        <dbReference type="ChEBI" id="CHEBI:30616"/>
    </ligand>
</feature>
<dbReference type="PROSITE" id="PS50862">
    <property type="entry name" value="AA_TRNA_LIGASE_II"/>
    <property type="match status" value="1"/>
</dbReference>
<dbReference type="Proteomes" id="UP000178187">
    <property type="component" value="Unassembled WGS sequence"/>
</dbReference>
<evidence type="ECO:0000256" key="4">
    <source>
        <dbReference type="ARBA" id="ARBA00022840"/>
    </source>
</evidence>
<comment type="subcellular location">
    <subcellularLocation>
        <location evidence="7">Cytoplasm</location>
    </subcellularLocation>
</comment>
<dbReference type="InterPro" id="IPR004115">
    <property type="entry name" value="GAD-like_sf"/>
</dbReference>
<dbReference type="PANTHER" id="PTHR22594">
    <property type="entry name" value="ASPARTYL/LYSYL-TRNA SYNTHETASE"/>
    <property type="match status" value="1"/>
</dbReference>
<evidence type="ECO:0000313" key="9">
    <source>
        <dbReference type="EMBL" id="OGW99193.1"/>
    </source>
</evidence>
<evidence type="ECO:0000256" key="7">
    <source>
        <dbReference type="HAMAP-Rule" id="MF_00044"/>
    </source>
</evidence>
<feature type="binding site" evidence="7">
    <location>
        <position position="174"/>
    </location>
    <ligand>
        <name>L-aspartate</name>
        <dbReference type="ChEBI" id="CHEBI:29991"/>
    </ligand>
</feature>
<dbReference type="SUPFAM" id="SSF55681">
    <property type="entry name" value="Class II aaRS and biotin synthetases"/>
    <property type="match status" value="1"/>
</dbReference>
<dbReference type="HAMAP" id="MF_00044">
    <property type="entry name" value="Asp_tRNA_synth_type1"/>
    <property type="match status" value="1"/>
</dbReference>
<feature type="binding site" evidence="7">
    <location>
        <position position="220"/>
    </location>
    <ligand>
        <name>L-aspartate</name>
        <dbReference type="ChEBI" id="CHEBI:29991"/>
    </ligand>
</feature>
<dbReference type="InterPro" id="IPR004365">
    <property type="entry name" value="NA-bd_OB_tRNA"/>
</dbReference>
<feature type="site" description="Important for tRNA non-discrimination" evidence="7">
    <location>
        <position position="82"/>
    </location>
</feature>
<keyword evidence="3 7" id="KW-0547">Nucleotide-binding</keyword>
<dbReference type="SUPFAM" id="SSF55261">
    <property type="entry name" value="GAD domain-like"/>
    <property type="match status" value="1"/>
</dbReference>
<proteinExistence type="inferred from homology"/>
<keyword evidence="2 7" id="KW-0436">Ligase</keyword>
<protein>
    <recommendedName>
        <fullName evidence="7">Aspartate--tRNA(Asp/Asn) ligase</fullName>
        <ecNumber evidence="7">6.1.1.23</ecNumber>
    </recommendedName>
    <alternativeName>
        <fullName evidence="7">Aspartyl-tRNA synthetase</fullName>
        <shortName evidence="7">AspRS</shortName>
    </alternativeName>
    <alternativeName>
        <fullName evidence="7">Non-discriminating aspartyl-tRNA synthetase</fullName>
        <shortName evidence="7">ND-AspRS</shortName>
    </alternativeName>
</protein>
<evidence type="ECO:0000313" key="10">
    <source>
        <dbReference type="Proteomes" id="UP000178187"/>
    </source>
</evidence>
<dbReference type="GO" id="GO:0006422">
    <property type="term" value="P:aspartyl-tRNA aminoacylation"/>
    <property type="evidence" value="ECO:0007669"/>
    <property type="project" value="UniProtKB-UniRule"/>
</dbReference>
<organism evidence="9 10">
    <name type="scientific">Candidatus Danuiimicrobium aquiferis</name>
    <dbReference type="NCBI Taxonomy" id="1801832"/>
    <lineage>
        <taxon>Bacteria</taxon>
        <taxon>Pseudomonadati</taxon>
        <taxon>Candidatus Omnitrophota</taxon>
        <taxon>Candidatus Danuiimicrobium</taxon>
    </lineage>
</organism>
<feature type="binding site" evidence="7">
    <location>
        <begin position="220"/>
        <end position="222"/>
    </location>
    <ligand>
        <name>ATP</name>
        <dbReference type="ChEBI" id="CHEBI:30616"/>
    </ligand>
</feature>
<evidence type="ECO:0000256" key="5">
    <source>
        <dbReference type="ARBA" id="ARBA00022917"/>
    </source>
</evidence>
<dbReference type="InterPro" id="IPR004364">
    <property type="entry name" value="Aa-tRNA-synt_II"/>
</dbReference>
<comment type="function">
    <text evidence="7">Aspartyl-tRNA synthetase with relaxed tRNA specificity since it is able to aspartylate not only its cognate tRNA(Asp) but also tRNA(Asn). Reaction proceeds in two steps: L-aspartate is first activated by ATP to form Asp-AMP and then transferred to the acceptor end of tRNA(Asp/Asn).</text>
</comment>
<evidence type="ECO:0000256" key="3">
    <source>
        <dbReference type="ARBA" id="ARBA00022741"/>
    </source>
</evidence>
<feature type="domain" description="Aminoacyl-transfer RNA synthetases class-II family profile" evidence="8">
    <location>
        <begin position="144"/>
        <end position="553"/>
    </location>
</feature>
<keyword evidence="4 7" id="KW-0067">ATP-binding</keyword>
<name>A0A1G1L201_9BACT</name>
<keyword evidence="7" id="KW-0963">Cytoplasm</keyword>
<dbReference type="GO" id="GO:0050560">
    <property type="term" value="F:aspartate-tRNA(Asn) ligase activity"/>
    <property type="evidence" value="ECO:0007669"/>
    <property type="project" value="UniProtKB-EC"/>
</dbReference>
<dbReference type="InterPro" id="IPR047089">
    <property type="entry name" value="Asp-tRNA-ligase_1_N"/>
</dbReference>
<comment type="catalytic activity">
    <reaction evidence="7">
        <text>tRNA(Asx) + L-aspartate + ATP = L-aspartyl-tRNA(Asx) + AMP + diphosphate</text>
        <dbReference type="Rhea" id="RHEA:18349"/>
        <dbReference type="Rhea" id="RHEA-COMP:9710"/>
        <dbReference type="Rhea" id="RHEA-COMP:9711"/>
        <dbReference type="ChEBI" id="CHEBI:29991"/>
        <dbReference type="ChEBI" id="CHEBI:30616"/>
        <dbReference type="ChEBI" id="CHEBI:33019"/>
        <dbReference type="ChEBI" id="CHEBI:78442"/>
        <dbReference type="ChEBI" id="CHEBI:78516"/>
        <dbReference type="ChEBI" id="CHEBI:456215"/>
        <dbReference type="EC" id="6.1.1.23"/>
    </reaction>
</comment>
<evidence type="ECO:0000259" key="8">
    <source>
        <dbReference type="PROSITE" id="PS50862"/>
    </source>
</evidence>
<dbReference type="Gene3D" id="2.40.50.140">
    <property type="entry name" value="Nucleic acid-binding proteins"/>
    <property type="match status" value="1"/>
</dbReference>
<dbReference type="Pfam" id="PF01336">
    <property type="entry name" value="tRNA_anti-codon"/>
    <property type="match status" value="1"/>
</dbReference>
<feature type="binding site" evidence="7">
    <location>
        <begin position="532"/>
        <end position="535"/>
    </location>
    <ligand>
        <name>ATP</name>
        <dbReference type="ChEBI" id="CHEBI:30616"/>
    </ligand>
</feature>
<evidence type="ECO:0000256" key="2">
    <source>
        <dbReference type="ARBA" id="ARBA00022598"/>
    </source>
</evidence>
<dbReference type="GO" id="GO:0005524">
    <property type="term" value="F:ATP binding"/>
    <property type="evidence" value="ECO:0007669"/>
    <property type="project" value="UniProtKB-UniRule"/>
</dbReference>
<dbReference type="NCBIfam" id="NF001750">
    <property type="entry name" value="PRK00476.1"/>
    <property type="match status" value="1"/>
</dbReference>
<feature type="binding site" evidence="7">
    <location>
        <position position="446"/>
    </location>
    <ligand>
        <name>L-aspartate</name>
        <dbReference type="ChEBI" id="CHEBI:29991"/>
    </ligand>
</feature>
<dbReference type="SUPFAM" id="SSF50249">
    <property type="entry name" value="Nucleic acid-binding proteins"/>
    <property type="match status" value="1"/>
</dbReference>
<dbReference type="InterPro" id="IPR002312">
    <property type="entry name" value="Asp/Asn-tRNA-synth_IIb"/>
</dbReference>
<keyword evidence="6 7" id="KW-0030">Aminoacyl-tRNA synthetase</keyword>
<dbReference type="InterPro" id="IPR029351">
    <property type="entry name" value="GAD_dom"/>
</dbReference>
<dbReference type="Pfam" id="PF00152">
    <property type="entry name" value="tRNA-synt_2"/>
    <property type="match status" value="1"/>
</dbReference>
<dbReference type="PANTHER" id="PTHR22594:SF5">
    <property type="entry name" value="ASPARTATE--TRNA LIGASE, MITOCHONDRIAL"/>
    <property type="match status" value="1"/>
</dbReference>
<accession>A0A1G1L201</accession>
<dbReference type="Gene3D" id="3.30.930.10">
    <property type="entry name" value="Bira Bifunctional Protein, Domain 2"/>
    <property type="match status" value="1"/>
</dbReference>
<dbReference type="GO" id="GO:0003676">
    <property type="term" value="F:nucleic acid binding"/>
    <property type="evidence" value="ECO:0007669"/>
    <property type="project" value="InterPro"/>
</dbReference>
<dbReference type="GO" id="GO:0004815">
    <property type="term" value="F:aspartate-tRNA ligase activity"/>
    <property type="evidence" value="ECO:0007669"/>
    <property type="project" value="UniProtKB-UniRule"/>
</dbReference>
<evidence type="ECO:0000256" key="6">
    <source>
        <dbReference type="ARBA" id="ARBA00023146"/>
    </source>
</evidence>
<comment type="caution">
    <text evidence="9">The sequence shown here is derived from an EMBL/GenBank/DDBJ whole genome shotgun (WGS) entry which is preliminary data.</text>
</comment>
<dbReference type="Gene3D" id="3.30.1360.30">
    <property type="entry name" value="GAD-like domain"/>
    <property type="match status" value="1"/>
</dbReference>
<gene>
    <name evidence="7" type="primary">aspS</name>
    <name evidence="9" type="ORF">A3G33_10220</name>
</gene>
<feature type="binding site" evidence="7">
    <location>
        <position position="487"/>
    </location>
    <ligand>
        <name>L-aspartate</name>
        <dbReference type="ChEBI" id="CHEBI:29991"/>
    </ligand>
</feature>
<dbReference type="InterPro" id="IPR047090">
    <property type="entry name" value="AspRS_core"/>
</dbReference>
<dbReference type="InterPro" id="IPR004524">
    <property type="entry name" value="Asp-tRNA-ligase_1"/>
</dbReference>
<keyword evidence="5 7" id="KW-0648">Protein biosynthesis</keyword>
<dbReference type="EMBL" id="MHFR01000013">
    <property type="protein sequence ID" value="OGW99193.1"/>
    <property type="molecule type" value="Genomic_DNA"/>
</dbReference>
<comment type="similarity">
    <text evidence="1 7">Belongs to the class-II aminoacyl-tRNA synthetase family. Type 1 subfamily.</text>
</comment>
<dbReference type="GO" id="GO:0005737">
    <property type="term" value="C:cytoplasm"/>
    <property type="evidence" value="ECO:0007669"/>
    <property type="project" value="UniProtKB-SubCell"/>
</dbReference>
<dbReference type="CDD" id="cd00777">
    <property type="entry name" value="AspRS_core"/>
    <property type="match status" value="1"/>
</dbReference>
<dbReference type="PRINTS" id="PR01042">
    <property type="entry name" value="TRNASYNTHASP"/>
</dbReference>
<feature type="region of interest" description="Aspartate" evidence="7">
    <location>
        <begin position="198"/>
        <end position="201"/>
    </location>
</feature>
<dbReference type="AlphaFoldDB" id="A0A1G1L201"/>
<dbReference type="NCBIfam" id="TIGR00459">
    <property type="entry name" value="aspS_bact"/>
    <property type="match status" value="1"/>
</dbReference>
<comment type="subunit">
    <text evidence="7">Homodimer.</text>
</comment>
<reference evidence="9 10" key="1">
    <citation type="journal article" date="2016" name="Nat. Commun.">
        <title>Thousands of microbial genomes shed light on interconnected biogeochemical processes in an aquifer system.</title>
        <authorList>
            <person name="Anantharaman K."/>
            <person name="Brown C.T."/>
            <person name="Hug L.A."/>
            <person name="Sharon I."/>
            <person name="Castelle C.J."/>
            <person name="Probst A.J."/>
            <person name="Thomas B.C."/>
            <person name="Singh A."/>
            <person name="Wilkins M.J."/>
            <person name="Karaoz U."/>
            <person name="Brodie E.L."/>
            <person name="Williams K.H."/>
            <person name="Hubbard S.S."/>
            <person name="Banfield J.F."/>
        </authorList>
    </citation>
    <scope>NUCLEOTIDE SEQUENCE [LARGE SCALE GENOMIC DNA]</scope>
</reference>
<dbReference type="InterPro" id="IPR045864">
    <property type="entry name" value="aa-tRNA-synth_II/BPL/LPL"/>
</dbReference>
<sequence>MLRTNICGELNETFVGKKVSLCGWVDTRRDHGNVIFIDLRDRWGKIQLVFNPNNKEMHALAEKVRPEYVLRVTGTVEMRPQGTTNLKLATGMVEIHVEQLEILNTSETPPFEISDTPQVSEDLRLKYRYLDLRSQAMRERLIGRHRVVKIVRDYLDELEFVEVETPMLTKSTPEGARDFLVPSRLSTGCFYALPQSPQLFKQILMVSGFDRYVQIARCFRDEDLRADRQLEHTQIDLEMSFITEEDIQTVVEGLVARVFKAVQNIELRTPFERLPYDEAMNRYGSDKPDLRFGLEIHDVTELLKNSELKIFQAVLQAKGVIKGLKISGQNFARSDFDELTVMTQELGAKGLIWLKVLDNSFEGPVAKFITPDQQQKLKTEFGAQPGDTIFIVADKWQTACVVLGGLRNHFGDRFKMKDKDAFRLLWVVDFPSFEWNEEEKRCDALHHPFTSPREADLDLLEKDPLKVKARAYDLVLNGTEIGGGSIRIHREDIQKKVFRALNINDEEAQEKFGFLLQALRFGAPPHGGLALGLDRLCAILFSVESIRDVIAFPKTQKGICPLTNAPGQVYPKQLKELHLQIKT</sequence>
<feature type="binding site" evidence="7">
    <location>
        <position position="480"/>
    </location>
    <ligand>
        <name>ATP</name>
        <dbReference type="ChEBI" id="CHEBI:30616"/>
    </ligand>
</feature>
<dbReference type="CDD" id="cd04317">
    <property type="entry name" value="EcAspRS_like_N"/>
    <property type="match status" value="1"/>
</dbReference>